<dbReference type="OrthoDB" id="1150003at2"/>
<reference evidence="2 3" key="1">
    <citation type="submission" date="2019-07" db="EMBL/GenBank/DDBJ databases">
        <title>Whole genome shotgun sequence of Chryseobacterium hagamense NBRC 105253.</title>
        <authorList>
            <person name="Hosoyama A."/>
            <person name="Uohara A."/>
            <person name="Ohji S."/>
            <person name="Ichikawa N."/>
        </authorList>
    </citation>
    <scope>NUCLEOTIDE SEQUENCE [LARGE SCALE GENOMIC DNA]</scope>
    <source>
        <strain evidence="2 3">NBRC 105253</strain>
    </source>
</reference>
<dbReference type="PROSITE" id="PS51257">
    <property type="entry name" value="PROKAR_LIPOPROTEIN"/>
    <property type="match status" value="1"/>
</dbReference>
<feature type="chain" id="PRO_5021943257" description="Lipoprotein" evidence="1">
    <location>
        <begin position="21"/>
        <end position="286"/>
    </location>
</feature>
<protein>
    <recommendedName>
        <fullName evidence="4">Lipoprotein</fullName>
    </recommendedName>
</protein>
<evidence type="ECO:0000256" key="1">
    <source>
        <dbReference type="SAM" id="SignalP"/>
    </source>
</evidence>
<gene>
    <name evidence="2" type="ORF">CHA01nite_01590</name>
</gene>
<comment type="caution">
    <text evidence="2">The sequence shown here is derived from an EMBL/GenBank/DDBJ whole genome shotgun (WGS) entry which is preliminary data.</text>
</comment>
<evidence type="ECO:0000313" key="3">
    <source>
        <dbReference type="Proteomes" id="UP000321863"/>
    </source>
</evidence>
<dbReference type="RefSeq" id="WP_146939318.1">
    <property type="nucleotide sequence ID" value="NZ_BJYJ01000001.1"/>
</dbReference>
<dbReference type="EMBL" id="BJYJ01000001">
    <property type="protein sequence ID" value="GEN74419.1"/>
    <property type="molecule type" value="Genomic_DNA"/>
</dbReference>
<dbReference type="Proteomes" id="UP000321863">
    <property type="component" value="Unassembled WGS sequence"/>
</dbReference>
<proteinExistence type="predicted"/>
<evidence type="ECO:0000313" key="2">
    <source>
        <dbReference type="EMBL" id="GEN74419.1"/>
    </source>
</evidence>
<accession>A0A511YGV4</accession>
<keyword evidence="3" id="KW-1185">Reference proteome</keyword>
<name>A0A511YGV4_9FLAO</name>
<feature type="signal peptide" evidence="1">
    <location>
        <begin position="1"/>
        <end position="20"/>
    </location>
</feature>
<dbReference type="AlphaFoldDB" id="A0A511YGV4"/>
<evidence type="ECO:0008006" key="4">
    <source>
        <dbReference type="Google" id="ProtNLM"/>
    </source>
</evidence>
<organism evidence="2 3">
    <name type="scientific">Chryseobacterium hagamense</name>
    <dbReference type="NCBI Taxonomy" id="395935"/>
    <lineage>
        <taxon>Bacteria</taxon>
        <taxon>Pseudomonadati</taxon>
        <taxon>Bacteroidota</taxon>
        <taxon>Flavobacteriia</taxon>
        <taxon>Flavobacteriales</taxon>
        <taxon>Weeksellaceae</taxon>
        <taxon>Chryseobacterium group</taxon>
        <taxon>Chryseobacterium</taxon>
    </lineage>
</organism>
<sequence>MITKYISKSLLLAPAMLFFASCTPDTVDGDGNGIVQGPLDASFKITKTSENHYSIKRNFNNYLMSKWNIDDDGFNTGKEEEKIFLPDAGTYVIQHQAIGVGGALGGTASETVVVPTSDPIAGNMIQGGRFDTPDEAAKWSIHKISASGAQWVIGNGTGVATIVANGSNQQGIYQAVNVVAGQKYSIDLVAESQTPLINTWFEVYVLNSVPVDGQDINGTVYRNINTWDGCGTSKFKGRVSSIGCNGSKNGGVYTATTTGTVYLEIKCGGGTVNSLKVDKVEFRRMQ</sequence>
<keyword evidence="1" id="KW-0732">Signal</keyword>